<keyword evidence="1" id="KW-0418">Kinase</keyword>
<dbReference type="InterPro" id="IPR015943">
    <property type="entry name" value="WD40/YVTN_repeat-like_dom_sf"/>
</dbReference>
<dbReference type="AlphaFoldDB" id="A0A090WFB5"/>
<proteinExistence type="predicted"/>
<dbReference type="Pfam" id="PF07494">
    <property type="entry name" value="Reg_prop"/>
    <property type="match status" value="1"/>
</dbReference>
<evidence type="ECO:0000313" key="1">
    <source>
        <dbReference type="EMBL" id="GAL74898.1"/>
    </source>
</evidence>
<name>A0A090WFB5_NONUL</name>
<evidence type="ECO:0000313" key="2">
    <source>
        <dbReference type="Proteomes" id="UP000029647"/>
    </source>
</evidence>
<sequence>MAQISTEDGLPDLQVYRIVEDSNHFLWLATNSGTYRYDGKNFEVFYHEEQKGHSTFGITIDSQDNVWFNNAYGQIFNIVNNRVILRYEFERTPLSFIEAIDVIDDQIFISGSRDILIFNSKDYSFEVLSYNRKILPSTDIVQTNNGILTLKGEHLLNIDDNESIKEVKNLKSLLEYNTRGYLITENDQNLMVLPDDIGNSFYDLKALSKKENVFNEVKKTTINHYKKIKDKHWFLTSTGAFEYIYENDEFKLLNTYLSNYTATDVIKDFYGNLIFSTLNSGLFVIPDVDLKVLTLDSRISVRSIHSLKVTESGNFFLYLIEINYINIILGIIP</sequence>
<dbReference type="Proteomes" id="UP000029647">
    <property type="component" value="Unassembled WGS sequence"/>
</dbReference>
<dbReference type="InterPro" id="IPR011110">
    <property type="entry name" value="Reg_prop"/>
</dbReference>
<protein>
    <submittedName>
        <fullName evidence="1">Sensor histidine kinase/response regulator</fullName>
    </submittedName>
</protein>
<dbReference type="GO" id="GO:0016301">
    <property type="term" value="F:kinase activity"/>
    <property type="evidence" value="ECO:0007669"/>
    <property type="project" value="UniProtKB-KW"/>
</dbReference>
<gene>
    <name evidence="1" type="ORF">JCM19275_937</name>
</gene>
<comment type="caution">
    <text evidence="1">The sequence shown here is derived from an EMBL/GenBank/DDBJ whole genome shotgun (WGS) entry which is preliminary data.</text>
</comment>
<keyword evidence="1" id="KW-0808">Transferase</keyword>
<organism evidence="1 2">
    <name type="scientific">Nonlabens ulvanivorans</name>
    <name type="common">Persicivirga ulvanivorans</name>
    <dbReference type="NCBI Taxonomy" id="906888"/>
    <lineage>
        <taxon>Bacteria</taxon>
        <taxon>Pseudomonadati</taxon>
        <taxon>Bacteroidota</taxon>
        <taxon>Flavobacteriia</taxon>
        <taxon>Flavobacteriales</taxon>
        <taxon>Flavobacteriaceae</taxon>
        <taxon>Nonlabens</taxon>
    </lineage>
</organism>
<accession>A0A090WFB5</accession>
<reference evidence="1 2" key="1">
    <citation type="journal article" date="2014" name="Genome Announc.">
        <title>Draft Genome Sequences of Marine Flavobacterium Nonlabens Strains NR17, NR24, NR27, NR32, NR33, and Ara13.</title>
        <authorList>
            <person name="Nakanishi M."/>
            <person name="Meirelles P."/>
            <person name="Suzuki R."/>
            <person name="Takatani N."/>
            <person name="Mino S."/>
            <person name="Suda W."/>
            <person name="Oshima K."/>
            <person name="Hattori M."/>
            <person name="Ohkuma M."/>
            <person name="Hosokawa M."/>
            <person name="Miyashita K."/>
            <person name="Thompson F.L."/>
            <person name="Niwa A."/>
            <person name="Sawabe T."/>
            <person name="Sawabe T."/>
        </authorList>
    </citation>
    <scope>NUCLEOTIDE SEQUENCE [LARGE SCALE GENOMIC DNA]</scope>
    <source>
        <strain evidence="2">JCM19275</strain>
    </source>
</reference>
<dbReference type="Gene3D" id="2.130.10.10">
    <property type="entry name" value="YVTN repeat-like/Quinoprotein amine dehydrogenase"/>
    <property type="match status" value="1"/>
</dbReference>
<dbReference type="SUPFAM" id="SSF63829">
    <property type="entry name" value="Calcium-dependent phosphotriesterase"/>
    <property type="match status" value="1"/>
</dbReference>
<dbReference type="EMBL" id="BBNT01000003">
    <property type="protein sequence ID" value="GAL74898.1"/>
    <property type="molecule type" value="Genomic_DNA"/>
</dbReference>